<dbReference type="SUPFAM" id="SSF54427">
    <property type="entry name" value="NTF2-like"/>
    <property type="match status" value="1"/>
</dbReference>
<dbReference type="GO" id="GO:0016973">
    <property type="term" value="P:poly(A)+ mRNA export from nucleus"/>
    <property type="evidence" value="ECO:0007669"/>
    <property type="project" value="TreeGrafter"/>
</dbReference>
<feature type="compositionally biased region" description="Low complexity" evidence="9">
    <location>
        <begin position="99"/>
        <end position="108"/>
    </location>
</feature>
<dbReference type="SUPFAM" id="SSF52058">
    <property type="entry name" value="L domain-like"/>
    <property type="match status" value="1"/>
</dbReference>
<keyword evidence="7" id="KW-0694">RNA-binding</keyword>
<dbReference type="VEuPathDB" id="VectorBase:AALB20_034194"/>
<keyword evidence="5" id="KW-0677">Repeat</keyword>
<comment type="similarity">
    <text evidence="2">Belongs to the NXF family.</text>
</comment>
<dbReference type="Gene3D" id="3.30.70.330">
    <property type="match status" value="1"/>
</dbReference>
<feature type="compositionally biased region" description="Low complexity" evidence="9">
    <location>
        <begin position="116"/>
        <end position="125"/>
    </location>
</feature>
<dbReference type="InterPro" id="IPR057125">
    <property type="entry name" value="NXF1/2/3/5-like_LRR"/>
</dbReference>
<evidence type="ECO:0000256" key="3">
    <source>
        <dbReference type="ARBA" id="ARBA00022448"/>
    </source>
</evidence>
<dbReference type="VEuPathDB" id="VectorBase:AALB002731"/>
<dbReference type="EnsemblMetazoa" id="AALB002731-RA">
    <property type="protein sequence ID" value="AALB002731-PA"/>
    <property type="gene ID" value="AALB002731"/>
</dbReference>
<dbReference type="InterPro" id="IPR032710">
    <property type="entry name" value="NTF2-like_dom_sf"/>
</dbReference>
<evidence type="ECO:0000256" key="4">
    <source>
        <dbReference type="ARBA" id="ARBA00022614"/>
    </source>
</evidence>
<name>A0A182F8A7_ANOAL</name>
<dbReference type="Pfam" id="PF24048">
    <property type="entry name" value="LRR_NXF1-5"/>
    <property type="match status" value="1"/>
</dbReference>
<dbReference type="OrthoDB" id="25872at2759"/>
<dbReference type="GO" id="GO:0003723">
    <property type="term" value="F:RNA binding"/>
    <property type="evidence" value="ECO:0007669"/>
    <property type="project" value="UniProtKB-KW"/>
</dbReference>
<dbReference type="STRING" id="7167.A0A182F8A7"/>
<dbReference type="Gene3D" id="3.10.450.50">
    <property type="match status" value="1"/>
</dbReference>
<reference evidence="10 11" key="1">
    <citation type="journal article" date="2017" name="G3 (Bethesda)">
        <title>The Physical Genome Mapping of Anopheles albimanus Corrected Scaffold Misassemblies and Identified Interarm Rearrangements in Genus Anopheles.</title>
        <authorList>
            <person name="Artemov G.N."/>
            <person name="Peery A.N."/>
            <person name="Jiang X."/>
            <person name="Tu Z."/>
            <person name="Stegniy V.N."/>
            <person name="Sharakhova M.V."/>
            <person name="Sharakhov I.V."/>
        </authorList>
    </citation>
    <scope>NUCLEOTIDE SEQUENCE [LARGE SCALE GENOMIC DNA]</scope>
    <source>
        <strain evidence="10 11">ALBI9_A</strain>
    </source>
</reference>
<dbReference type="AlphaFoldDB" id="A0A182F8A7"/>
<feature type="region of interest" description="Disordered" evidence="9">
    <location>
        <begin position="1"/>
        <end position="66"/>
    </location>
</feature>
<dbReference type="FunFam" id="1.10.8.10:FF:000018">
    <property type="entry name" value="Nuclear RNA export factor 1"/>
    <property type="match status" value="1"/>
</dbReference>
<sequence>MSRNFRRGRGSRNQLGERNFYEAPQTYVDHDDRGERNNDRRGRNNTVRRVSFKPSGNGAGGRGKVSRAMQQLVRSHLNREEDEAMRGDTFDADLRTHIGNNNNNNNRNRTNRGRRSGSPLPRGAGNANMRKKLVPTQNSWYEVRIPYGQKYEKEFVLRSIQQAISPQFFIPLYYKAAETSVTFYVEDFATAEAIQKLDRKIDTPDGRKMILMVRSNHPVFQVNDQLKERMKQAMVKRYNPATKALNLEKFHADPDLSDIFCALFRPQIILVAIDIIAEHIPELEALNLNDNKLYMLDHLRTMATKIPNIKILYLAKNRIPYINTLDSLKALKLVELNLEENPLKQRYEDQTIYVSEIRKRFPKVIKLDNIDLPPPISFDVEDESKFPSSKASFLCDASGADLVRQFLEQYFVIFDSNNRQMLLEAYHEHAMFSLTVNTYHQNNQQKLAAYMHGNRNIKHKTDLDSRCRSLKQGRLQVVSYLSELPPTKHDPQSFAVDLTLFTPQLLLLTVTGVFKERKPNNNNEMIRSFQRSLVIVPSGGGFCIRNEMMHINGATRLQEEKSFKDATGFAVTPAPSLASTPAVSPLPAVSAPDDNTKLQMVQALATQSTMNLDWSRRCLEETNWDYQRAEFAFSELQKQNRIPPEAFIKN</sequence>
<dbReference type="CDD" id="cd14342">
    <property type="entry name" value="UBA_TAP-C"/>
    <property type="match status" value="1"/>
</dbReference>
<keyword evidence="6" id="KW-0509">mRNA transport</keyword>
<accession>A0A182F8A7</accession>
<evidence type="ECO:0008006" key="12">
    <source>
        <dbReference type="Google" id="ProtNLM"/>
    </source>
</evidence>
<dbReference type="InterPro" id="IPR012677">
    <property type="entry name" value="Nucleotide-bd_a/b_plait_sf"/>
</dbReference>
<dbReference type="CDD" id="cd00780">
    <property type="entry name" value="NTF2"/>
    <property type="match status" value="1"/>
</dbReference>
<evidence type="ECO:0000256" key="5">
    <source>
        <dbReference type="ARBA" id="ARBA00022737"/>
    </source>
</evidence>
<dbReference type="GO" id="GO:0005737">
    <property type="term" value="C:cytoplasm"/>
    <property type="evidence" value="ECO:0007669"/>
    <property type="project" value="InterPro"/>
</dbReference>
<evidence type="ECO:0000256" key="8">
    <source>
        <dbReference type="ARBA" id="ARBA00023242"/>
    </source>
</evidence>
<keyword evidence="4" id="KW-0433">Leucine-rich repeat</keyword>
<dbReference type="Pfam" id="PF09162">
    <property type="entry name" value="Tap-RNA_bind"/>
    <property type="match status" value="1"/>
</dbReference>
<dbReference type="InterPro" id="IPR015245">
    <property type="entry name" value="Tap_RNA-bd"/>
</dbReference>
<proteinExistence type="inferred from homology"/>
<dbReference type="RefSeq" id="XP_035777522.1">
    <property type="nucleotide sequence ID" value="XM_035921629.1"/>
</dbReference>
<evidence type="ECO:0000313" key="10">
    <source>
        <dbReference type="EnsemblMetazoa" id="AALB002731-PA"/>
    </source>
</evidence>
<dbReference type="Gene3D" id="1.10.8.10">
    <property type="entry name" value="DNA helicase RuvA subunit, C-terminal domain"/>
    <property type="match status" value="1"/>
</dbReference>
<dbReference type="InterPro" id="IPR032675">
    <property type="entry name" value="LRR_dom_sf"/>
</dbReference>
<evidence type="ECO:0000256" key="7">
    <source>
        <dbReference type="ARBA" id="ARBA00022884"/>
    </source>
</evidence>
<dbReference type="InterPro" id="IPR005637">
    <property type="entry name" value="TAP_C_dom"/>
</dbReference>
<dbReference type="InterPro" id="IPR001611">
    <property type="entry name" value="Leu-rich_rpt"/>
</dbReference>
<dbReference type="InterPro" id="IPR002075">
    <property type="entry name" value="NTF2_dom"/>
</dbReference>
<evidence type="ECO:0000313" key="11">
    <source>
        <dbReference type="Proteomes" id="UP000069272"/>
    </source>
</evidence>
<dbReference type="PROSITE" id="PS50177">
    <property type="entry name" value="NTF2_DOMAIN"/>
    <property type="match status" value="1"/>
</dbReference>
<dbReference type="GO" id="GO:0005654">
    <property type="term" value="C:nucleoplasm"/>
    <property type="evidence" value="ECO:0007669"/>
    <property type="project" value="UniProtKB-SubCell"/>
</dbReference>
<comment type="subcellular location">
    <subcellularLocation>
        <location evidence="1">Nucleus</location>
        <location evidence="1">Nucleoplasm</location>
    </subcellularLocation>
</comment>
<dbReference type="Proteomes" id="UP000069272">
    <property type="component" value="Chromosome 2R"/>
</dbReference>
<dbReference type="SMART" id="SM00804">
    <property type="entry name" value="TAP_C"/>
    <property type="match status" value="1"/>
</dbReference>
<dbReference type="InterPro" id="IPR018222">
    <property type="entry name" value="Nuclear_transport_factor_2_euk"/>
</dbReference>
<feature type="compositionally biased region" description="Basic residues" evidence="9">
    <location>
        <begin position="1"/>
        <end position="10"/>
    </location>
</feature>
<keyword evidence="11" id="KW-1185">Reference proteome</keyword>
<dbReference type="SUPFAM" id="SSF46934">
    <property type="entry name" value="UBA-like"/>
    <property type="match status" value="1"/>
</dbReference>
<dbReference type="Pfam" id="PF03943">
    <property type="entry name" value="TAP_C"/>
    <property type="match status" value="1"/>
</dbReference>
<evidence type="ECO:0000256" key="1">
    <source>
        <dbReference type="ARBA" id="ARBA00004642"/>
    </source>
</evidence>
<dbReference type="PANTHER" id="PTHR10662:SF22">
    <property type="entry name" value="NUCLEAR RNA EXPORT FACTOR 1"/>
    <property type="match status" value="1"/>
</dbReference>
<dbReference type="PROSITE" id="PS51450">
    <property type="entry name" value="LRR"/>
    <property type="match status" value="1"/>
</dbReference>
<evidence type="ECO:0000256" key="2">
    <source>
        <dbReference type="ARBA" id="ARBA00009285"/>
    </source>
</evidence>
<organism evidence="10 11">
    <name type="scientific">Anopheles albimanus</name>
    <name type="common">New world malaria mosquito</name>
    <dbReference type="NCBI Taxonomy" id="7167"/>
    <lineage>
        <taxon>Eukaryota</taxon>
        <taxon>Metazoa</taxon>
        <taxon>Ecdysozoa</taxon>
        <taxon>Arthropoda</taxon>
        <taxon>Hexapoda</taxon>
        <taxon>Insecta</taxon>
        <taxon>Pterygota</taxon>
        <taxon>Neoptera</taxon>
        <taxon>Endopterygota</taxon>
        <taxon>Diptera</taxon>
        <taxon>Nematocera</taxon>
        <taxon>Culicoidea</taxon>
        <taxon>Culicidae</taxon>
        <taxon>Anophelinae</taxon>
        <taxon>Anopheles</taxon>
    </lineage>
</organism>
<feature type="compositionally biased region" description="Basic and acidic residues" evidence="9">
    <location>
        <begin position="28"/>
        <end position="42"/>
    </location>
</feature>
<dbReference type="PANTHER" id="PTHR10662">
    <property type="entry name" value="NUCLEAR RNA EXPORT FACTOR"/>
    <property type="match status" value="1"/>
</dbReference>
<dbReference type="InterPro" id="IPR035979">
    <property type="entry name" value="RBD_domain_sf"/>
</dbReference>
<dbReference type="Gene3D" id="3.80.10.10">
    <property type="entry name" value="Ribonuclease Inhibitor"/>
    <property type="match status" value="1"/>
</dbReference>
<reference evidence="10" key="2">
    <citation type="submission" date="2022-08" db="UniProtKB">
        <authorList>
            <consortium name="EnsemblMetazoa"/>
        </authorList>
    </citation>
    <scope>IDENTIFICATION</scope>
    <source>
        <strain evidence="10">STECLA/ALBI9_A</strain>
    </source>
</reference>
<keyword evidence="8" id="KW-0539">Nucleus</keyword>
<dbReference type="InterPro" id="IPR009060">
    <property type="entry name" value="UBA-like_sf"/>
</dbReference>
<evidence type="ECO:0000256" key="9">
    <source>
        <dbReference type="SAM" id="MobiDB-lite"/>
    </source>
</evidence>
<protein>
    <recommendedName>
        <fullName evidence="12">NTF2 domain-containing protein</fullName>
    </recommendedName>
</protein>
<feature type="region of interest" description="Disordered" evidence="9">
    <location>
        <begin position="93"/>
        <end position="128"/>
    </location>
</feature>
<dbReference type="FunFam" id="3.10.450.50:FF:000004">
    <property type="entry name" value="Nuclear RNA export factor 1"/>
    <property type="match status" value="1"/>
</dbReference>
<dbReference type="SUPFAM" id="SSF54928">
    <property type="entry name" value="RNA-binding domain, RBD"/>
    <property type="match status" value="1"/>
</dbReference>
<dbReference type="GO" id="GO:0005635">
    <property type="term" value="C:nuclear envelope"/>
    <property type="evidence" value="ECO:0007669"/>
    <property type="project" value="UniProtKB-ARBA"/>
</dbReference>
<dbReference type="Pfam" id="PF22602">
    <property type="entry name" value="NXF_NTF2"/>
    <property type="match status" value="1"/>
</dbReference>
<dbReference type="KEGG" id="aali:118458788"/>
<dbReference type="PROSITE" id="PS51281">
    <property type="entry name" value="TAP_C"/>
    <property type="match status" value="1"/>
</dbReference>
<evidence type="ECO:0000256" key="6">
    <source>
        <dbReference type="ARBA" id="ARBA00022816"/>
    </source>
</evidence>
<dbReference type="CTD" id="43944"/>
<dbReference type="GeneID" id="118458788"/>
<dbReference type="InterPro" id="IPR030217">
    <property type="entry name" value="NXF_fam"/>
</dbReference>
<keyword evidence="3" id="KW-0813">Transport</keyword>
<dbReference type="FunFam" id="3.80.10.10:FF:000384">
    <property type="entry name" value="Nuclear RNA export factor 1"/>
    <property type="match status" value="1"/>
</dbReference>